<keyword evidence="3" id="KW-0813">Transport</keyword>
<feature type="transmembrane region" description="Helical" evidence="8">
    <location>
        <begin position="58"/>
        <end position="81"/>
    </location>
</feature>
<protein>
    <submittedName>
        <fullName evidence="9">Neurogenic protein big brain-like</fullName>
    </submittedName>
</protein>
<dbReference type="Gene3D" id="1.20.1080.10">
    <property type="entry name" value="Glycerol uptake facilitator protein"/>
    <property type="match status" value="1"/>
</dbReference>
<feature type="transmembrane region" description="Helical" evidence="8">
    <location>
        <begin position="214"/>
        <end position="234"/>
    </location>
</feature>
<dbReference type="EMBL" id="IACT01001190">
    <property type="protein sequence ID" value="LAC20550.1"/>
    <property type="molecule type" value="mRNA"/>
</dbReference>
<keyword evidence="6 8" id="KW-0472">Membrane</keyword>
<keyword evidence="4 8" id="KW-0812">Transmembrane</keyword>
<feature type="compositionally biased region" description="Basic residues" evidence="7">
    <location>
        <begin position="330"/>
        <end position="340"/>
    </location>
</feature>
<evidence type="ECO:0000256" key="8">
    <source>
        <dbReference type="SAM" id="Phobius"/>
    </source>
</evidence>
<dbReference type="Pfam" id="PF00230">
    <property type="entry name" value="MIP"/>
    <property type="match status" value="1"/>
</dbReference>
<feature type="compositionally biased region" description="Polar residues" evidence="7">
    <location>
        <begin position="537"/>
        <end position="575"/>
    </location>
</feature>
<evidence type="ECO:0000256" key="7">
    <source>
        <dbReference type="SAM" id="MobiDB-lite"/>
    </source>
</evidence>
<comment type="similarity">
    <text evidence="2">Belongs to the MIP/aquaporin (TC 1.A.8) family.</text>
</comment>
<keyword evidence="5 8" id="KW-1133">Transmembrane helix</keyword>
<feature type="compositionally biased region" description="Low complexity" evidence="7">
    <location>
        <begin position="394"/>
        <end position="407"/>
    </location>
</feature>
<dbReference type="InterPro" id="IPR023271">
    <property type="entry name" value="Aquaporin-like"/>
</dbReference>
<dbReference type="PRINTS" id="PR00783">
    <property type="entry name" value="MINTRINSICP"/>
</dbReference>
<accession>A0A6A7FQS1</accession>
<feature type="compositionally biased region" description="Low complexity" evidence="7">
    <location>
        <begin position="513"/>
        <end position="534"/>
    </location>
</feature>
<feature type="region of interest" description="Disordered" evidence="7">
    <location>
        <begin position="390"/>
        <end position="426"/>
    </location>
</feature>
<name>A0A6A7FQS1_9CRUS</name>
<dbReference type="GO" id="GO:0005886">
    <property type="term" value="C:plasma membrane"/>
    <property type="evidence" value="ECO:0007669"/>
    <property type="project" value="TreeGrafter"/>
</dbReference>
<dbReference type="SUPFAM" id="SSF81338">
    <property type="entry name" value="Aquaporin-like"/>
    <property type="match status" value="1"/>
</dbReference>
<feature type="transmembrane region" description="Helical" evidence="8">
    <location>
        <begin position="136"/>
        <end position="159"/>
    </location>
</feature>
<sequence>MGSSYNPEVFESQLSALLAKLENGDLENRQQLQQLHLQHQHVRCGVSTMLAEVRTLDLWRAVIGECLATVFYVLLVCGAYSPWVGQPTPPERHLVISMVAGLAMTVLVHCFLQVSGGHVNPAVTLSMAAMRRVSPLRAVMFVLAQLGGGIAGAALLFGATSSGYSGDLGATTISRVISVGQGFGVEFLLSFVVVLAYFSAMCPHKRIAGSDPSIIIGMAYLATTLVGLPLTGASMNPARSLGPAFVMNTWDSHWVYWAGPILGGLTAGFIHEFIFNPKRSPLSRNQSTEGEEGGGDCTGDVGVCAEEVEELRHATNVGGGPAGPAQYNPLRRHHNNRANRRNTNQTPSEIYTPDNIYGYDDYIYSGSKSLYTPASRATNLHRSQSVYTRPLPVPNAAPTANTTSTATDQKQPLPPSSTAGGGGLLHNNLLTYNAQQQKQYQQQLAQQQQQHVPNNINKMSSSVSGSTSLFTKNIVNLPAQSESEYTTNSRRSNKSNLIKPEPVYNTASVTSSHHNNQNQLHLQTQQHQYQNHPNVVHPNQNYQNTANHSSSQSSTNGNDRCSSVLSSIAGGSNLPNDIGITNPHVKCHPGEDDDSSQYGNYRNYGRNRPELPTPGGSVHSDMTVPNSMVAFSHYETRPDKMY</sequence>
<dbReference type="AlphaFoldDB" id="A0A6A7FQS1"/>
<feature type="region of interest" description="Disordered" evidence="7">
    <location>
        <begin position="315"/>
        <end position="352"/>
    </location>
</feature>
<feature type="compositionally biased region" description="Polar residues" evidence="7">
    <location>
        <begin position="481"/>
        <end position="496"/>
    </location>
</feature>
<dbReference type="GO" id="GO:0015250">
    <property type="term" value="F:water channel activity"/>
    <property type="evidence" value="ECO:0007669"/>
    <property type="project" value="TreeGrafter"/>
</dbReference>
<dbReference type="InterPro" id="IPR000425">
    <property type="entry name" value="MIP"/>
</dbReference>
<dbReference type="PANTHER" id="PTHR19139:SF268">
    <property type="entry name" value="NEUROGENIC PROTEIN BIG BRAIN"/>
    <property type="match status" value="1"/>
</dbReference>
<evidence type="ECO:0000256" key="3">
    <source>
        <dbReference type="ARBA" id="ARBA00022448"/>
    </source>
</evidence>
<feature type="transmembrane region" description="Helical" evidence="8">
    <location>
        <begin position="179"/>
        <end position="202"/>
    </location>
</feature>
<evidence type="ECO:0000256" key="5">
    <source>
        <dbReference type="ARBA" id="ARBA00022989"/>
    </source>
</evidence>
<dbReference type="CDD" id="cd00333">
    <property type="entry name" value="MIP"/>
    <property type="match status" value="1"/>
</dbReference>
<dbReference type="PROSITE" id="PS00221">
    <property type="entry name" value="MIP"/>
    <property type="match status" value="1"/>
</dbReference>
<comment type="subcellular location">
    <subcellularLocation>
        <location evidence="1">Membrane</location>
        <topology evidence="1">Multi-pass membrane protein</topology>
    </subcellularLocation>
</comment>
<reference evidence="9" key="1">
    <citation type="submission" date="2017-11" db="EMBL/GenBank/DDBJ databases">
        <title>The sensing device of the deep-sea amphipod.</title>
        <authorList>
            <person name="Kobayashi H."/>
            <person name="Nagahama T."/>
            <person name="Arai W."/>
            <person name="Sasagawa Y."/>
            <person name="Umeda M."/>
            <person name="Hayashi T."/>
            <person name="Nikaido I."/>
            <person name="Watanabe H."/>
            <person name="Oguri K."/>
            <person name="Kitazato H."/>
            <person name="Fujioka K."/>
            <person name="Kido Y."/>
            <person name="Takami H."/>
        </authorList>
    </citation>
    <scope>NUCLEOTIDE SEQUENCE</scope>
    <source>
        <tissue evidence="9">Whole body</tissue>
    </source>
</reference>
<organism evidence="9">
    <name type="scientific">Hirondellea gigas</name>
    <dbReference type="NCBI Taxonomy" id="1518452"/>
    <lineage>
        <taxon>Eukaryota</taxon>
        <taxon>Metazoa</taxon>
        <taxon>Ecdysozoa</taxon>
        <taxon>Arthropoda</taxon>
        <taxon>Crustacea</taxon>
        <taxon>Multicrustacea</taxon>
        <taxon>Malacostraca</taxon>
        <taxon>Eumalacostraca</taxon>
        <taxon>Peracarida</taxon>
        <taxon>Amphipoda</taxon>
        <taxon>Amphilochidea</taxon>
        <taxon>Lysianassida</taxon>
        <taxon>Lysianassidira</taxon>
        <taxon>Lysianassoidea</taxon>
        <taxon>Lysianassidae</taxon>
        <taxon>Hirondellea</taxon>
    </lineage>
</organism>
<dbReference type="PANTHER" id="PTHR19139">
    <property type="entry name" value="AQUAPORIN TRANSPORTER"/>
    <property type="match status" value="1"/>
</dbReference>
<feature type="region of interest" description="Disordered" evidence="7">
    <location>
        <begin position="481"/>
        <end position="623"/>
    </location>
</feature>
<evidence type="ECO:0000256" key="1">
    <source>
        <dbReference type="ARBA" id="ARBA00004141"/>
    </source>
</evidence>
<evidence type="ECO:0000313" key="9">
    <source>
        <dbReference type="EMBL" id="LAC20550.1"/>
    </source>
</evidence>
<evidence type="ECO:0000256" key="4">
    <source>
        <dbReference type="ARBA" id="ARBA00022692"/>
    </source>
</evidence>
<evidence type="ECO:0000256" key="6">
    <source>
        <dbReference type="ARBA" id="ARBA00023136"/>
    </source>
</evidence>
<proteinExistence type="evidence at transcript level"/>
<dbReference type="InterPro" id="IPR034294">
    <property type="entry name" value="Aquaporin_transptr"/>
</dbReference>
<evidence type="ECO:0000256" key="2">
    <source>
        <dbReference type="ARBA" id="ARBA00006175"/>
    </source>
</evidence>
<feature type="transmembrane region" description="Helical" evidence="8">
    <location>
        <begin position="254"/>
        <end position="275"/>
    </location>
</feature>
<feature type="transmembrane region" description="Helical" evidence="8">
    <location>
        <begin position="93"/>
        <end position="115"/>
    </location>
</feature>
<dbReference type="InterPro" id="IPR022357">
    <property type="entry name" value="MIP_CS"/>
</dbReference>